<evidence type="ECO:0000313" key="15">
    <source>
        <dbReference type="EMBL" id="SHH77997.1"/>
    </source>
</evidence>
<evidence type="ECO:0000256" key="8">
    <source>
        <dbReference type="ARBA" id="ARBA00023136"/>
    </source>
</evidence>
<name>A0A1M5VS00_9GAMM</name>
<organism evidence="15 16">
    <name type="scientific">Ferrimonas marina</name>
    <dbReference type="NCBI Taxonomy" id="299255"/>
    <lineage>
        <taxon>Bacteria</taxon>
        <taxon>Pseudomonadati</taxon>
        <taxon>Pseudomonadota</taxon>
        <taxon>Gammaproteobacteria</taxon>
        <taxon>Alteromonadales</taxon>
        <taxon>Ferrimonadaceae</taxon>
        <taxon>Ferrimonas</taxon>
    </lineage>
</organism>
<feature type="domain" description="TonB-dependent receptor-like beta-barrel" evidence="13">
    <location>
        <begin position="207"/>
        <end position="597"/>
    </location>
</feature>
<reference evidence="15 16" key="1">
    <citation type="submission" date="2016-11" db="EMBL/GenBank/DDBJ databases">
        <authorList>
            <person name="Jaros S."/>
            <person name="Januszkiewicz K."/>
            <person name="Wedrychowicz H."/>
        </authorList>
    </citation>
    <scope>NUCLEOTIDE SEQUENCE [LARGE SCALE GENOMIC DNA]</scope>
    <source>
        <strain evidence="15 16">DSM 16917</strain>
    </source>
</reference>
<keyword evidence="3 10" id="KW-1134">Transmembrane beta strand</keyword>
<keyword evidence="2 10" id="KW-0813">Transport</keyword>
<dbReference type="GO" id="GO:0009279">
    <property type="term" value="C:cell outer membrane"/>
    <property type="evidence" value="ECO:0007669"/>
    <property type="project" value="UniProtKB-SubCell"/>
</dbReference>
<dbReference type="RefSeq" id="WP_067657096.1">
    <property type="nucleotide sequence ID" value="NZ_FQXG01000004.1"/>
</dbReference>
<dbReference type="STRING" id="299255.SAMN02745129_2948"/>
<sequence length="630" mass="69736">MKKLQLPFALGAACLSLSQAWALTVDENLVITGDRFEQPAATVLAPVTLVDRAQIERMQAHSLTDILRTLPNVDINQYGGRGQNATVTVRGGTSAQTLLLLDGVRLAQGVAGPANINAIPVAQIERIELVRGARASIYGSEAMTGVINIITRQGQDGTQVRLGGGELGRWQADARHQGTLAGGTVKAVLAYEEEEGYNAHPVPGVNDDDKHGFTGKSALFSYDRELGQHFDLYGAARWFQNESQYDNSSLGLPEFGIPDTRERKENRQEALDLQLQLGYQRDDFQAQWLAQTSDSKAYDYRDELGYREAPNYSHLRQHNLAWLNQLQLGQAFTLGAGVDWRREELRDDSTVEDWMTGGGVPFAPETLSRDNTGLFALGRYVQGGHQLELALRSDDNEQFGRHNTWQLGGALALGSHWRALASIGTAFRAPSFYDLYYPGFSNPDLKAEQSDNAELALEGNWEQWDLRLGWFRQEAEDLIQYNQATFRPENIGEALIQGLELELGASTGALEHRLSYSLRDSEDKSNGNELAGSARHNAKYDLTAGWSRYEAGTNLIYRGSRYGDAANSVRLDSYLVVNLFASVALGEHWTLRARLENALDEEYVTIADTFSGGSYPGTPRSVFATVEYRL</sequence>
<dbReference type="InterPro" id="IPR039426">
    <property type="entry name" value="TonB-dep_rcpt-like"/>
</dbReference>
<feature type="domain" description="TonB-dependent receptor plug" evidence="14">
    <location>
        <begin position="42"/>
        <end position="146"/>
    </location>
</feature>
<dbReference type="AlphaFoldDB" id="A0A1M5VS00"/>
<dbReference type="Proteomes" id="UP000184268">
    <property type="component" value="Unassembled WGS sequence"/>
</dbReference>
<dbReference type="GO" id="GO:0006811">
    <property type="term" value="P:monoatomic ion transport"/>
    <property type="evidence" value="ECO:0007669"/>
    <property type="project" value="UniProtKB-KW"/>
</dbReference>
<evidence type="ECO:0000256" key="10">
    <source>
        <dbReference type="PROSITE-ProRule" id="PRU01360"/>
    </source>
</evidence>
<keyword evidence="5 12" id="KW-0732">Signal</keyword>
<feature type="signal peptide" evidence="12">
    <location>
        <begin position="1"/>
        <end position="22"/>
    </location>
</feature>
<comment type="subcellular location">
    <subcellularLocation>
        <location evidence="1 10">Cell outer membrane</location>
        <topology evidence="1 10">Multi-pass membrane protein</topology>
    </subcellularLocation>
</comment>
<evidence type="ECO:0000256" key="7">
    <source>
        <dbReference type="ARBA" id="ARBA00023077"/>
    </source>
</evidence>
<feature type="chain" id="PRO_5009914494" evidence="12">
    <location>
        <begin position="23"/>
        <end position="630"/>
    </location>
</feature>
<gene>
    <name evidence="15" type="ORF">SAMN02745129_2948</name>
</gene>
<dbReference type="Gene3D" id="2.40.170.20">
    <property type="entry name" value="TonB-dependent receptor, beta-barrel domain"/>
    <property type="match status" value="1"/>
</dbReference>
<dbReference type="SUPFAM" id="SSF56935">
    <property type="entry name" value="Porins"/>
    <property type="match status" value="1"/>
</dbReference>
<keyword evidence="4 10" id="KW-0812">Transmembrane</keyword>
<dbReference type="OrthoDB" id="9764669at2"/>
<evidence type="ECO:0000256" key="1">
    <source>
        <dbReference type="ARBA" id="ARBA00004571"/>
    </source>
</evidence>
<evidence type="ECO:0000256" key="4">
    <source>
        <dbReference type="ARBA" id="ARBA00022692"/>
    </source>
</evidence>
<dbReference type="GO" id="GO:0015889">
    <property type="term" value="P:cobalamin transport"/>
    <property type="evidence" value="ECO:0007669"/>
    <property type="project" value="TreeGrafter"/>
</dbReference>
<dbReference type="EMBL" id="FQXG01000004">
    <property type="protein sequence ID" value="SHH77997.1"/>
    <property type="molecule type" value="Genomic_DNA"/>
</dbReference>
<protein>
    <submittedName>
        <fullName evidence="15">Vitamin B12 transporter</fullName>
    </submittedName>
</protein>
<dbReference type="InterPro" id="IPR000531">
    <property type="entry name" value="Beta-barrel_TonB"/>
</dbReference>
<dbReference type="InterPro" id="IPR036942">
    <property type="entry name" value="Beta-barrel_TonB_sf"/>
</dbReference>
<dbReference type="PROSITE" id="PS52016">
    <property type="entry name" value="TONB_DEPENDENT_REC_3"/>
    <property type="match status" value="1"/>
</dbReference>
<dbReference type="InterPro" id="IPR012910">
    <property type="entry name" value="Plug_dom"/>
</dbReference>
<keyword evidence="8 10" id="KW-0472">Membrane</keyword>
<dbReference type="Pfam" id="PF07715">
    <property type="entry name" value="Plug"/>
    <property type="match status" value="1"/>
</dbReference>
<evidence type="ECO:0000256" key="3">
    <source>
        <dbReference type="ARBA" id="ARBA00022452"/>
    </source>
</evidence>
<dbReference type="PANTHER" id="PTHR30069:SF53">
    <property type="entry name" value="COLICIN I RECEPTOR-RELATED"/>
    <property type="match status" value="1"/>
</dbReference>
<proteinExistence type="inferred from homology"/>
<evidence type="ECO:0000313" key="16">
    <source>
        <dbReference type="Proteomes" id="UP000184268"/>
    </source>
</evidence>
<dbReference type="CDD" id="cd01347">
    <property type="entry name" value="ligand_gated_channel"/>
    <property type="match status" value="1"/>
</dbReference>
<evidence type="ECO:0000256" key="6">
    <source>
        <dbReference type="ARBA" id="ARBA00023065"/>
    </source>
</evidence>
<dbReference type="InterPro" id="IPR037066">
    <property type="entry name" value="Plug_dom_sf"/>
</dbReference>
<evidence type="ECO:0000256" key="2">
    <source>
        <dbReference type="ARBA" id="ARBA00022448"/>
    </source>
</evidence>
<evidence type="ECO:0000256" key="9">
    <source>
        <dbReference type="ARBA" id="ARBA00023237"/>
    </source>
</evidence>
<accession>A0A1M5VS00</accession>
<keyword evidence="7 11" id="KW-0798">TonB box</keyword>
<evidence type="ECO:0000256" key="12">
    <source>
        <dbReference type="SAM" id="SignalP"/>
    </source>
</evidence>
<evidence type="ECO:0000256" key="5">
    <source>
        <dbReference type="ARBA" id="ARBA00022729"/>
    </source>
</evidence>
<dbReference type="Pfam" id="PF00593">
    <property type="entry name" value="TonB_dep_Rec_b-barrel"/>
    <property type="match status" value="1"/>
</dbReference>
<evidence type="ECO:0000259" key="14">
    <source>
        <dbReference type="Pfam" id="PF07715"/>
    </source>
</evidence>
<comment type="similarity">
    <text evidence="10 11">Belongs to the TonB-dependent receptor family.</text>
</comment>
<evidence type="ECO:0000256" key="11">
    <source>
        <dbReference type="RuleBase" id="RU003357"/>
    </source>
</evidence>
<dbReference type="Gene3D" id="2.170.130.10">
    <property type="entry name" value="TonB-dependent receptor, plug domain"/>
    <property type="match status" value="1"/>
</dbReference>
<keyword evidence="9 10" id="KW-0998">Cell outer membrane</keyword>
<evidence type="ECO:0000259" key="13">
    <source>
        <dbReference type="Pfam" id="PF00593"/>
    </source>
</evidence>
<keyword evidence="6" id="KW-0406">Ion transport</keyword>
<keyword evidence="16" id="KW-1185">Reference proteome</keyword>
<dbReference type="PANTHER" id="PTHR30069">
    <property type="entry name" value="TONB-DEPENDENT OUTER MEMBRANE RECEPTOR"/>
    <property type="match status" value="1"/>
</dbReference>